<gene>
    <name evidence="2" type="ORF">FHP06_01485</name>
</gene>
<dbReference type="InterPro" id="IPR032531">
    <property type="entry name" value="DUF4956"/>
</dbReference>
<keyword evidence="1" id="KW-1133">Transmembrane helix</keyword>
<evidence type="ECO:0000313" key="2">
    <source>
        <dbReference type="EMBL" id="TXL62938.1"/>
    </source>
</evidence>
<dbReference type="Proteomes" id="UP000321571">
    <property type="component" value="Unassembled WGS sequence"/>
</dbReference>
<accession>A0A5C8NNZ6</accession>
<evidence type="ECO:0000256" key="1">
    <source>
        <dbReference type="SAM" id="Phobius"/>
    </source>
</evidence>
<dbReference type="AlphaFoldDB" id="A0A5C8NNZ6"/>
<feature type="transmembrane region" description="Helical" evidence="1">
    <location>
        <begin position="12"/>
        <end position="31"/>
    </location>
</feature>
<dbReference type="EMBL" id="VDUX01000001">
    <property type="protein sequence ID" value="TXL62938.1"/>
    <property type="molecule type" value="Genomic_DNA"/>
</dbReference>
<keyword evidence="3" id="KW-1185">Reference proteome</keyword>
<dbReference type="RefSeq" id="WP_147683099.1">
    <property type="nucleotide sequence ID" value="NZ_VDUX01000001.1"/>
</dbReference>
<comment type="caution">
    <text evidence="2">The sequence shown here is derived from an EMBL/GenBank/DDBJ whole genome shotgun (WGS) entry which is preliminary data.</text>
</comment>
<name>A0A5C8NNZ6_9ACTN</name>
<feature type="transmembrane region" description="Helical" evidence="1">
    <location>
        <begin position="38"/>
        <end position="57"/>
    </location>
</feature>
<dbReference type="Pfam" id="PF16316">
    <property type="entry name" value="DUF4956"/>
    <property type="match status" value="1"/>
</dbReference>
<dbReference type="OrthoDB" id="3827267at2"/>
<keyword evidence="1" id="KW-0472">Membrane</keyword>
<reference evidence="2 3" key="1">
    <citation type="submission" date="2019-06" db="EMBL/GenBank/DDBJ databases">
        <title>Aeromicrobium sp. nov., isolated from a maize field.</title>
        <authorList>
            <person name="Lin S.-Y."/>
            <person name="Tsai C.-F."/>
            <person name="Young C.-C."/>
        </authorList>
    </citation>
    <scope>NUCLEOTIDE SEQUENCE [LARGE SCALE GENOMIC DNA]</scope>
    <source>
        <strain evidence="2 3">CC-CFT486</strain>
    </source>
</reference>
<organism evidence="2 3">
    <name type="scientific">Aeromicrobium terrae</name>
    <dbReference type="NCBI Taxonomy" id="2498846"/>
    <lineage>
        <taxon>Bacteria</taxon>
        <taxon>Bacillati</taxon>
        <taxon>Actinomycetota</taxon>
        <taxon>Actinomycetes</taxon>
        <taxon>Propionibacteriales</taxon>
        <taxon>Nocardioidaceae</taxon>
        <taxon>Aeromicrobium</taxon>
    </lineage>
</organism>
<feature type="transmembrane region" description="Helical" evidence="1">
    <location>
        <begin position="110"/>
        <end position="127"/>
    </location>
</feature>
<evidence type="ECO:0000313" key="3">
    <source>
        <dbReference type="Proteomes" id="UP000321571"/>
    </source>
</evidence>
<keyword evidence="1" id="KW-0812">Transmembrane</keyword>
<sequence>MGNLLSVSSAELLARLGIDTLSLLVLVGVLYRRRQSAPAMPLVFAALNLGLFAALTSISSGDFKAGIGFGLFGLLSLVRLRSAAFTLKDVAYTFIALVLALVNGLDQRNLWLVTFLSVLVLVAVWVTDDSRAQPATRVMRLTLDHLVLEPEAVLTELSARLRVPILSAVIDDVDFVRETTRVSVRYTLPESAWQWTAAPAEVTEGVPS</sequence>
<protein>
    <submittedName>
        <fullName evidence="2">DUF4956 domain-containing protein</fullName>
    </submittedName>
</protein>
<feature type="transmembrane region" description="Helical" evidence="1">
    <location>
        <begin position="87"/>
        <end position="104"/>
    </location>
</feature>
<proteinExistence type="predicted"/>